<keyword evidence="2" id="KW-1185">Reference proteome</keyword>
<dbReference type="RefSeq" id="WP_092385535.1">
    <property type="nucleotide sequence ID" value="NZ_LT629787.1"/>
</dbReference>
<dbReference type="STRING" id="1434072.SAMN05216210_1445"/>
<dbReference type="AlphaFoldDB" id="A0A1H2FC32"/>
<dbReference type="Pfam" id="PF08907">
    <property type="entry name" value="DUF1853"/>
    <property type="match status" value="1"/>
</dbReference>
<dbReference type="Proteomes" id="UP000243924">
    <property type="component" value="Chromosome I"/>
</dbReference>
<organism evidence="1 2">
    <name type="scientific">Halopseudomonas salegens</name>
    <dbReference type="NCBI Taxonomy" id="1434072"/>
    <lineage>
        <taxon>Bacteria</taxon>
        <taxon>Pseudomonadati</taxon>
        <taxon>Pseudomonadota</taxon>
        <taxon>Gammaproteobacteria</taxon>
        <taxon>Pseudomonadales</taxon>
        <taxon>Pseudomonadaceae</taxon>
        <taxon>Halopseudomonas</taxon>
    </lineage>
</organism>
<dbReference type="EMBL" id="LT629787">
    <property type="protein sequence ID" value="SDU04889.1"/>
    <property type="molecule type" value="Genomic_DNA"/>
</dbReference>
<evidence type="ECO:0000313" key="2">
    <source>
        <dbReference type="Proteomes" id="UP000243924"/>
    </source>
</evidence>
<dbReference type="InterPro" id="IPR015003">
    <property type="entry name" value="DUF1853"/>
</dbReference>
<sequence length="298" mass="33525">MSLTHLPAPELFNHPALRHLIWMLDAPQLLPAEKTFAPLDNLAPALIPRLQALADQPAALPDNLTQAIRPRLGLYFEDLYEYLLCELLGWELLARNLPVRDAGRTLGELDFLLRNPHNGAVEHHEIAIKFYLGYPENGHCLWYGPNASDRLDLKSKRLLEHQCGLSGLETTRDTLEKADLPLPETTRVFMPGYLFYPAGSQLQAPAQVADNHLRGDWHRLAHLQDTDTRDWVPLKKPHWLGPWQQAAGPEPDAVTAGLRAVAERHSPRLFAAMSFDAGSGLWHETSRHFVVPSTWPDG</sequence>
<name>A0A1H2FC32_9GAMM</name>
<evidence type="ECO:0008006" key="3">
    <source>
        <dbReference type="Google" id="ProtNLM"/>
    </source>
</evidence>
<protein>
    <recommendedName>
        <fullName evidence="3">DUF1853 family protein</fullName>
    </recommendedName>
</protein>
<reference evidence="2" key="1">
    <citation type="submission" date="2016-10" db="EMBL/GenBank/DDBJ databases">
        <authorList>
            <person name="Varghese N."/>
            <person name="Submissions S."/>
        </authorList>
    </citation>
    <scope>NUCLEOTIDE SEQUENCE [LARGE SCALE GENOMIC DNA]</scope>
    <source>
        <strain evidence="2">CECT 8338</strain>
    </source>
</reference>
<accession>A0A1H2FC32</accession>
<proteinExistence type="predicted"/>
<gene>
    <name evidence="1" type="ORF">SAMN05216210_1445</name>
</gene>
<evidence type="ECO:0000313" key="1">
    <source>
        <dbReference type="EMBL" id="SDU04889.1"/>
    </source>
</evidence>